<proteinExistence type="predicted"/>
<dbReference type="Proteomes" id="UP000790709">
    <property type="component" value="Unassembled WGS sequence"/>
</dbReference>
<accession>A0ACB8AVI9</accession>
<feature type="non-terminal residue" evidence="1">
    <location>
        <position position="149"/>
    </location>
</feature>
<organism evidence="1 2">
    <name type="scientific">Leucogyrophana mollusca</name>
    <dbReference type="NCBI Taxonomy" id="85980"/>
    <lineage>
        <taxon>Eukaryota</taxon>
        <taxon>Fungi</taxon>
        <taxon>Dikarya</taxon>
        <taxon>Basidiomycota</taxon>
        <taxon>Agaricomycotina</taxon>
        <taxon>Agaricomycetes</taxon>
        <taxon>Agaricomycetidae</taxon>
        <taxon>Boletales</taxon>
        <taxon>Boletales incertae sedis</taxon>
        <taxon>Leucogyrophana</taxon>
    </lineage>
</organism>
<dbReference type="EMBL" id="MU267162">
    <property type="protein sequence ID" value="KAH7917249.1"/>
    <property type="molecule type" value="Genomic_DNA"/>
</dbReference>
<name>A0ACB8AVI9_9AGAM</name>
<sequence>MEDAKHPVSFSPDGSLVATASSSDDILVWNPGTGKLMQRLYGLARTTVSLAISPNNTRAVAASDDGRMHLWDIASGRKLCTQTLDLAAIRDSSITVPAFSNDGQRIAWVIGGDTVQVWDKATGTMMEQSSKDLGDINYVAFSPLANHVI</sequence>
<protein>
    <submittedName>
        <fullName evidence="1">YVTN repeat-like/Quino protein amine dehydrogenase</fullName>
    </submittedName>
</protein>
<gene>
    <name evidence="1" type="ORF">BV22DRAFT_1026746</name>
</gene>
<evidence type="ECO:0000313" key="2">
    <source>
        <dbReference type="Proteomes" id="UP000790709"/>
    </source>
</evidence>
<comment type="caution">
    <text evidence="1">The sequence shown here is derived from an EMBL/GenBank/DDBJ whole genome shotgun (WGS) entry which is preliminary data.</text>
</comment>
<evidence type="ECO:0000313" key="1">
    <source>
        <dbReference type="EMBL" id="KAH7917249.1"/>
    </source>
</evidence>
<keyword evidence="2" id="KW-1185">Reference proteome</keyword>
<reference evidence="1" key="1">
    <citation type="journal article" date="2021" name="New Phytol.">
        <title>Evolutionary innovations through gain and loss of genes in the ectomycorrhizal Boletales.</title>
        <authorList>
            <person name="Wu G."/>
            <person name="Miyauchi S."/>
            <person name="Morin E."/>
            <person name="Kuo A."/>
            <person name="Drula E."/>
            <person name="Varga T."/>
            <person name="Kohler A."/>
            <person name="Feng B."/>
            <person name="Cao Y."/>
            <person name="Lipzen A."/>
            <person name="Daum C."/>
            <person name="Hundley H."/>
            <person name="Pangilinan J."/>
            <person name="Johnson J."/>
            <person name="Barry K."/>
            <person name="LaButti K."/>
            <person name="Ng V."/>
            <person name="Ahrendt S."/>
            <person name="Min B."/>
            <person name="Choi I.G."/>
            <person name="Park H."/>
            <person name="Plett J.M."/>
            <person name="Magnuson J."/>
            <person name="Spatafora J.W."/>
            <person name="Nagy L.G."/>
            <person name="Henrissat B."/>
            <person name="Grigoriev I.V."/>
            <person name="Yang Z.L."/>
            <person name="Xu J."/>
            <person name="Martin F.M."/>
        </authorList>
    </citation>
    <scope>NUCLEOTIDE SEQUENCE</scope>
    <source>
        <strain evidence="1">KUC20120723A-06</strain>
    </source>
</reference>